<keyword evidence="3" id="KW-0548">Nucleotidyltransferase</keyword>
<dbReference type="GO" id="GO:0042575">
    <property type="term" value="C:DNA polymerase complex"/>
    <property type="evidence" value="ECO:0007669"/>
    <property type="project" value="UniProtKB-ARBA"/>
</dbReference>
<dbReference type="AlphaFoldDB" id="A0A8R2LU09"/>
<dbReference type="GO" id="GO:0015074">
    <property type="term" value="P:DNA integration"/>
    <property type="evidence" value="ECO:0007669"/>
    <property type="project" value="InterPro"/>
</dbReference>
<dbReference type="GO" id="GO:0008233">
    <property type="term" value="F:peptidase activity"/>
    <property type="evidence" value="ECO:0007669"/>
    <property type="project" value="UniProtKB-KW"/>
</dbReference>
<protein>
    <recommendedName>
        <fullName evidence="9">Integrase catalytic domain-containing protein</fullName>
    </recommendedName>
</protein>
<evidence type="ECO:0000313" key="10">
    <source>
        <dbReference type="EnsemblMetazoa" id="XP_037866503.1"/>
    </source>
</evidence>
<dbReference type="SUPFAM" id="SSF53098">
    <property type="entry name" value="Ribonuclease H-like"/>
    <property type="match status" value="1"/>
</dbReference>
<dbReference type="GO" id="GO:0006508">
    <property type="term" value="P:proteolysis"/>
    <property type="evidence" value="ECO:0007669"/>
    <property type="project" value="UniProtKB-KW"/>
</dbReference>
<keyword evidence="6" id="KW-0378">Hydrolase</keyword>
<evidence type="ECO:0000259" key="9">
    <source>
        <dbReference type="PROSITE" id="PS50994"/>
    </source>
</evidence>
<accession>A0A8R2LU09</accession>
<keyword evidence="11" id="KW-1185">Reference proteome</keyword>
<evidence type="ECO:0000313" key="11">
    <source>
        <dbReference type="Proteomes" id="UP000005204"/>
    </source>
</evidence>
<dbReference type="PANTHER" id="PTHR37984:SF5">
    <property type="entry name" value="PROTEIN NYNRIN-LIKE"/>
    <property type="match status" value="1"/>
</dbReference>
<dbReference type="Gene3D" id="3.30.70.270">
    <property type="match status" value="1"/>
</dbReference>
<evidence type="ECO:0000256" key="6">
    <source>
        <dbReference type="ARBA" id="ARBA00022801"/>
    </source>
</evidence>
<dbReference type="RefSeq" id="XP_037866503.1">
    <property type="nucleotide sequence ID" value="XM_038010575.1"/>
</dbReference>
<name>A0A8R2LU09_BOMMO</name>
<evidence type="ECO:0000256" key="8">
    <source>
        <dbReference type="SAM" id="MobiDB-lite"/>
    </source>
</evidence>
<dbReference type="Gene3D" id="3.10.10.10">
    <property type="entry name" value="HIV Type 1 Reverse Transcriptase, subunit A, domain 1"/>
    <property type="match status" value="1"/>
</dbReference>
<dbReference type="GO" id="GO:0003676">
    <property type="term" value="F:nucleic acid binding"/>
    <property type="evidence" value="ECO:0007669"/>
    <property type="project" value="InterPro"/>
</dbReference>
<dbReference type="FunFam" id="3.10.10.10:FF:000007">
    <property type="entry name" value="Retrovirus-related Pol polyprotein from transposon 17.6-like Protein"/>
    <property type="match status" value="1"/>
</dbReference>
<keyword evidence="5" id="KW-0255">Endonuclease</keyword>
<dbReference type="KEGG" id="bmor:119628444"/>
<evidence type="ECO:0000256" key="2">
    <source>
        <dbReference type="ARBA" id="ARBA00022679"/>
    </source>
</evidence>
<dbReference type="InterPro" id="IPR012337">
    <property type="entry name" value="RNaseH-like_sf"/>
</dbReference>
<sequence length="774" mass="87525">MAQKEDPKVSQEIYRVGVRNPTMNFGLRRDFAWKFTVADVSKPIIGVDFLSYYNLLVDCRKQRIIDGITSLSAVATPIGMTKDLPSVKAVTGETDFHDILREFPEITRPAGMLSTTFKHNTVHHIRTTPGPPVACKPRRLDPARMQAAKKEFEDMLASGVARRSESAWSSALHLVKKKDDGWRPCGDYRSLNARTIPDRYPIRHIHDFSQQLSGCSIFSKIDLVKAYHQIAVNPEDIPKTAITTPFGLYEFPFMTFGLRNAAQTFQRFIDEYGILVNTTKCTFGQSVVEFLGYEVSATGTKPLDIKVQAIQEFAAPKTVKELRRFLGMLNFYRRFIPNAAQLQAPLNNALAGVKMKGSHPVDMDAVMLKAFEDLNREKCSPRQFRYLDYMSQFTTDIKYIPGKDNVVADALSRVDEVAPCIDYEHLARSQEQDPELQDLLLCTLHDHSSQKICEDKSSTHYMDFITQDRQLQSDWLRKDLCGQGFGKTVESGQGPLNLSAGFRYCLTVIDRFTRWPEAIPLSEITAEACAAALVTGWIARFGCPLRVTTDRGRQFESHLFKAIAALIGAHHFRTTAYHPAANGIVERMHRQLKAAIMCHTSSQWTEALPLVLMGMRSSWKDDIDASPAELVYGEPLCLPGQFISPNEDYKVSDVTQYATRLRACMANLTPRPTSWHSNSPFYIPRDLHTTSHVFIRQDHVRGSLVPPYAGPFKVVKRQPKFFTVEVRGKLVNVSIDRLKPAYMTRVPEGVSPTKPVEKTTRSGRKIKLPDYYRP</sequence>
<dbReference type="InterPro" id="IPR043502">
    <property type="entry name" value="DNA/RNA_pol_sf"/>
</dbReference>
<dbReference type="PROSITE" id="PS50994">
    <property type="entry name" value="INTEGRASE"/>
    <property type="match status" value="1"/>
</dbReference>
<dbReference type="GeneID" id="119628444"/>
<dbReference type="Proteomes" id="UP000005204">
    <property type="component" value="Unassembled WGS sequence"/>
</dbReference>
<dbReference type="Gene3D" id="3.30.420.10">
    <property type="entry name" value="Ribonuclease H-like superfamily/Ribonuclease H"/>
    <property type="match status" value="1"/>
</dbReference>
<keyword evidence="7" id="KW-0695">RNA-directed DNA polymerase</keyword>
<dbReference type="SUPFAM" id="SSF56672">
    <property type="entry name" value="DNA/RNA polymerases"/>
    <property type="match status" value="1"/>
</dbReference>
<dbReference type="GO" id="GO:0004519">
    <property type="term" value="F:endonuclease activity"/>
    <property type="evidence" value="ECO:0007669"/>
    <property type="project" value="UniProtKB-KW"/>
</dbReference>
<dbReference type="EnsemblMetazoa" id="XM_038010575.1">
    <property type="protein sequence ID" value="XP_037866503.1"/>
    <property type="gene ID" value="LOC119628444"/>
</dbReference>
<feature type="domain" description="Integrase catalytic" evidence="9">
    <location>
        <begin position="483"/>
        <end position="653"/>
    </location>
</feature>
<keyword evidence="1" id="KW-0645">Protease</keyword>
<dbReference type="Pfam" id="PF00078">
    <property type="entry name" value="RVT_1"/>
    <property type="match status" value="1"/>
</dbReference>
<evidence type="ECO:0000256" key="7">
    <source>
        <dbReference type="ARBA" id="ARBA00022918"/>
    </source>
</evidence>
<organism evidence="10 11">
    <name type="scientific">Bombyx mori</name>
    <name type="common">Silk moth</name>
    <dbReference type="NCBI Taxonomy" id="7091"/>
    <lineage>
        <taxon>Eukaryota</taxon>
        <taxon>Metazoa</taxon>
        <taxon>Ecdysozoa</taxon>
        <taxon>Arthropoda</taxon>
        <taxon>Hexapoda</taxon>
        <taxon>Insecta</taxon>
        <taxon>Pterygota</taxon>
        <taxon>Neoptera</taxon>
        <taxon>Endopterygota</taxon>
        <taxon>Lepidoptera</taxon>
        <taxon>Glossata</taxon>
        <taxon>Ditrysia</taxon>
        <taxon>Bombycoidea</taxon>
        <taxon>Bombycidae</taxon>
        <taxon>Bombycinae</taxon>
        <taxon>Bombyx</taxon>
    </lineage>
</organism>
<proteinExistence type="predicted"/>
<evidence type="ECO:0000256" key="1">
    <source>
        <dbReference type="ARBA" id="ARBA00022670"/>
    </source>
</evidence>
<dbReference type="InterPro" id="IPR000477">
    <property type="entry name" value="RT_dom"/>
</dbReference>
<dbReference type="Pfam" id="PF00665">
    <property type="entry name" value="rve"/>
    <property type="match status" value="1"/>
</dbReference>
<dbReference type="FunFam" id="3.30.420.10:FF:000032">
    <property type="entry name" value="Retrovirus-related Pol polyprotein from transposon 297-like Protein"/>
    <property type="match status" value="1"/>
</dbReference>
<dbReference type="PANTHER" id="PTHR37984">
    <property type="entry name" value="PROTEIN CBG26694"/>
    <property type="match status" value="1"/>
</dbReference>
<dbReference type="InterPro" id="IPR050951">
    <property type="entry name" value="Retrovirus_Pol_polyprotein"/>
</dbReference>
<evidence type="ECO:0000256" key="5">
    <source>
        <dbReference type="ARBA" id="ARBA00022759"/>
    </source>
</evidence>
<feature type="region of interest" description="Disordered" evidence="8">
    <location>
        <begin position="746"/>
        <end position="774"/>
    </location>
</feature>
<dbReference type="InterPro" id="IPR043128">
    <property type="entry name" value="Rev_trsase/Diguanyl_cyclase"/>
</dbReference>
<evidence type="ECO:0000256" key="4">
    <source>
        <dbReference type="ARBA" id="ARBA00022722"/>
    </source>
</evidence>
<dbReference type="CDD" id="cd01647">
    <property type="entry name" value="RT_LTR"/>
    <property type="match status" value="1"/>
</dbReference>
<evidence type="ECO:0000256" key="3">
    <source>
        <dbReference type="ARBA" id="ARBA00022695"/>
    </source>
</evidence>
<reference evidence="10" key="2">
    <citation type="submission" date="2022-06" db="UniProtKB">
        <authorList>
            <consortium name="EnsemblMetazoa"/>
        </authorList>
    </citation>
    <scope>IDENTIFICATION</scope>
    <source>
        <strain evidence="10">p50T (Dazao)</strain>
    </source>
</reference>
<dbReference type="InterPro" id="IPR036397">
    <property type="entry name" value="RNaseH_sf"/>
</dbReference>
<reference evidence="11" key="1">
    <citation type="journal article" date="2008" name="Insect Biochem. Mol. Biol.">
        <title>The genome of a lepidopteran model insect, the silkworm Bombyx mori.</title>
        <authorList>
            <consortium name="International Silkworm Genome Consortium"/>
        </authorList>
    </citation>
    <scope>NUCLEOTIDE SEQUENCE [LARGE SCALE GENOMIC DNA]</scope>
    <source>
        <strain evidence="11">p50T</strain>
    </source>
</reference>
<dbReference type="InterPro" id="IPR001584">
    <property type="entry name" value="Integrase_cat-core"/>
</dbReference>
<dbReference type="GO" id="GO:0003964">
    <property type="term" value="F:RNA-directed DNA polymerase activity"/>
    <property type="evidence" value="ECO:0007669"/>
    <property type="project" value="UniProtKB-KW"/>
</dbReference>
<keyword evidence="2" id="KW-0808">Transferase</keyword>
<keyword evidence="4" id="KW-0540">Nuclease</keyword>